<keyword evidence="2" id="KW-0812">Transmembrane</keyword>
<evidence type="ECO:0000313" key="4">
    <source>
        <dbReference type="Proteomes" id="UP000001058"/>
    </source>
</evidence>
<organism evidence="4">
    <name type="scientific">Volvox carteri f. nagariensis</name>
    <dbReference type="NCBI Taxonomy" id="3068"/>
    <lineage>
        <taxon>Eukaryota</taxon>
        <taxon>Viridiplantae</taxon>
        <taxon>Chlorophyta</taxon>
        <taxon>core chlorophytes</taxon>
        <taxon>Chlorophyceae</taxon>
        <taxon>CS clade</taxon>
        <taxon>Chlamydomonadales</taxon>
        <taxon>Volvocaceae</taxon>
        <taxon>Volvox</taxon>
    </lineage>
</organism>
<evidence type="ECO:0000256" key="1">
    <source>
        <dbReference type="SAM" id="MobiDB-lite"/>
    </source>
</evidence>
<feature type="region of interest" description="Disordered" evidence="1">
    <location>
        <begin position="2306"/>
        <end position="2349"/>
    </location>
</feature>
<protein>
    <recommendedName>
        <fullName evidence="5">EGF-like domain-containing protein</fullName>
    </recommendedName>
</protein>
<feature type="region of interest" description="Disordered" evidence="1">
    <location>
        <begin position="1511"/>
        <end position="1545"/>
    </location>
</feature>
<dbReference type="OrthoDB" id="527990at2759"/>
<reference evidence="3 4" key="1">
    <citation type="journal article" date="2010" name="Science">
        <title>Genomic analysis of organismal complexity in the multicellular green alga Volvox carteri.</title>
        <authorList>
            <person name="Prochnik S.E."/>
            <person name="Umen J."/>
            <person name="Nedelcu A.M."/>
            <person name="Hallmann A."/>
            <person name="Miller S.M."/>
            <person name="Nishii I."/>
            <person name="Ferris P."/>
            <person name="Kuo A."/>
            <person name="Mitros T."/>
            <person name="Fritz-Laylin L.K."/>
            <person name="Hellsten U."/>
            <person name="Chapman J."/>
            <person name="Simakov O."/>
            <person name="Rensing S.A."/>
            <person name="Terry A."/>
            <person name="Pangilinan J."/>
            <person name="Kapitonov V."/>
            <person name="Jurka J."/>
            <person name="Salamov A."/>
            <person name="Shapiro H."/>
            <person name="Schmutz J."/>
            <person name="Grimwood J."/>
            <person name="Lindquist E."/>
            <person name="Lucas S."/>
            <person name="Grigoriev I.V."/>
            <person name="Schmitt R."/>
            <person name="Kirk D."/>
            <person name="Rokhsar D.S."/>
        </authorList>
    </citation>
    <scope>NUCLEOTIDE SEQUENCE [LARGE SCALE GENOMIC DNA]</scope>
    <source>
        <strain evidence="4">f. Nagariensis / Eve</strain>
    </source>
</reference>
<keyword evidence="2" id="KW-0472">Membrane</keyword>
<keyword evidence="2" id="KW-1133">Transmembrane helix</keyword>
<dbReference type="eggNOG" id="KOG1225">
    <property type="taxonomic scope" value="Eukaryota"/>
</dbReference>
<dbReference type="EMBL" id="GL378368">
    <property type="protein sequence ID" value="EFJ43984.1"/>
    <property type="molecule type" value="Genomic_DNA"/>
</dbReference>
<feature type="region of interest" description="Disordered" evidence="1">
    <location>
        <begin position="2242"/>
        <end position="2271"/>
    </location>
</feature>
<feature type="compositionally biased region" description="Low complexity" evidence="1">
    <location>
        <begin position="1513"/>
        <end position="1524"/>
    </location>
</feature>
<feature type="region of interest" description="Disordered" evidence="1">
    <location>
        <begin position="1054"/>
        <end position="1081"/>
    </location>
</feature>
<feature type="compositionally biased region" description="Polar residues" evidence="1">
    <location>
        <begin position="2249"/>
        <end position="2265"/>
    </location>
</feature>
<dbReference type="Proteomes" id="UP000001058">
    <property type="component" value="Unassembled WGS sequence"/>
</dbReference>
<evidence type="ECO:0000313" key="3">
    <source>
        <dbReference type="EMBL" id="EFJ43984.1"/>
    </source>
</evidence>
<dbReference type="RefSeq" id="XP_002954996.1">
    <property type="nucleotide sequence ID" value="XM_002954950.1"/>
</dbReference>
<name>D8U8I2_VOLCA</name>
<feature type="compositionally biased region" description="Gly residues" evidence="1">
    <location>
        <begin position="2328"/>
        <end position="2344"/>
    </location>
</feature>
<evidence type="ECO:0008006" key="5">
    <source>
        <dbReference type="Google" id="ProtNLM"/>
    </source>
</evidence>
<accession>D8U8I2</accession>
<evidence type="ECO:0000256" key="2">
    <source>
        <dbReference type="SAM" id="Phobius"/>
    </source>
</evidence>
<dbReference type="InParanoid" id="D8U8I2"/>
<dbReference type="KEGG" id="vcn:VOLCADRAFT_95837"/>
<gene>
    <name evidence="3" type="ORF">VOLCADRAFT_95837</name>
</gene>
<feature type="compositionally biased region" description="Low complexity" evidence="1">
    <location>
        <begin position="2306"/>
        <end position="2327"/>
    </location>
</feature>
<keyword evidence="4" id="KW-1185">Reference proteome</keyword>
<dbReference type="STRING" id="3068.D8U8I2"/>
<feature type="transmembrane region" description="Helical" evidence="2">
    <location>
        <begin position="2203"/>
        <end position="2231"/>
    </location>
</feature>
<feature type="compositionally biased region" description="Pro residues" evidence="1">
    <location>
        <begin position="1057"/>
        <end position="1080"/>
    </location>
</feature>
<sequence length="2398" mass="244477">MICTCTSGECLDQGICACYPGFKGADCSVDCGCGSHGRCAENGTSCICDVGWRLGASGKCEWDCGGCPAGTSCIGPGECGYTEQCVYGTCFHGACRCWAGYGGPACNLTEVAAAAAGYDYVPRLNSRSLAGANLPGTSYYSTEWMWIDLMKSSSIWMTANADDTSLENKWDTGVPLELRPDGYPARLPPGTVAHKLFQRNMLLHAWPGRYVVLYDGDGRLDFKFDARVTSRAKGRVEFIFNPTANLDCAATGAAYCGDNGIHLVLTATNPANPLRNIRILPSGEGAAATAGGAGAGGAWESRAERAPFHPWFLKSIARYRVLRFMGWLDINNDVAWAAVASSGGIALEYLVRLCNLLGTDPWVNVHHLADDDYVTSLATMLRDSLRPDVKVYVEHSNEVWNQLFPQGKFARARGLALNLSTDATTAGYRYHALRTAQIATIFRNVFSSAEGGGAAGASRVKVVMGGWGYLCGVNGSGCGTVVLNQTLGWLAGLAQKVNESTVLQEQLKVNISLAKPDFYGITAYWDCGLGQNGAVDVTLTVEQMIAKCNTTLNASDAAAKALVAAAAPYGIPLITYEAGPSIVEASAIESGRMTTGLAPKYAAVNRHPAMYGLYKAYLDTFVRAGLVAEGRPFMQFVTTGTFTQYGSWGLQEYTGQPVLEAPKYRALMDWLDMQPTNSSQVNISQVNISASSTLRRPLCMSLPALGVSGSGGGGGMGLGEGLLAGPPAVYWPAAGGVAVLGTTERIRWSTVGWAAGVVPAAFEITLWYESDCEVFSPTNSTTQLAVQRKNSSQAVAVLPRPTVPGALDVQVPRPAEDPKVWYWVTVAMAANERAGRRVPRFFLRFSDGLTTNYSEPFDMTPGVQYVVGNWSECECSIAAGSVSTQRRNVSCGALPGLEAVVDSMLLASAAANATAAAAAATRPAPPAPQPFCDAFPNWNLSRSTIDPSCTIDAITGCRTYRTNNTGGWAYSMFKPVTDCTAQASPWPLPPPAAVGGFGGSGNNTTALAQTNASMLSPPGQTLTTKTYNLSLCAALLAAVPPAANRSCNCTSASSSPRPSPTASPSGAPPSPSPPPPPPAVPYCSRASTNASLTLLNAGAATCSISSSDADQCGSDSVCTAVPGCKRYVCDTVVQALVQVACTALCQPRTLGVTGAQISDDGRAVVVRLTAVPAPLTLVPCTAVFEAASGALLGGGGALCSTGTAGSASSEDNVLVVKLAANATLLAGQTLTLLTRGSVLVGAINTSRVFTGSAQLSGPLTLSRTACESATGSLLPTSVLRSASTWDASNSGDPSGRANWAGVTWTLVSPYVAPGAGTATRAVAALMGAVERANGKGKMSDRLTLTLTSTEVEALEEGITYSIMVTVTSWLGTSASANASFSVVASSPTPLVAIAGPALQTARISSGLRLSADVVGGGCKGRSLSWNWTCPSGCPAGLSLPDSGRSGQQLVLPRPLGLTHGQNVSLRVTASYGGGASGSADVVVVAAGSPPLAVLKGPAGDVLDNTTLVLNATSSSDPDVPSSKSTETLQRSDHPTPCFTSTEQGDQLTQPGVWSIPPGLLSTDIWHTITVTVYKQVQSGASPLNATASVTLRPRAAGSGSAFPRGSLTRQCAAAACAAPHSTDRNLTVLLQLASPYDTTAAAAAITVAWDSPEAAAVSELTAVTSSAADSSGGGGGGGGLPAGAFLLTIPAALLPAARSSITITANITLAATGATGTAAVTVPLNSAPYCTSSSSDPGQCLSLTVLNDTFPTAAFTIRASGWADVGQVDGSSQQLKYEFGVRRPVVLGGGSGITVNLVQQLGTATSATLVGLPQGAVQLYGCAIDVDGSRTCGLVNVTVSPPGDGFNATAALASVNVTDLLQTDIQTAAMTRLTQLLQSGDRMGNALGLQAVPRESYLAAGDNGVYVSAAALPTTAATTSTGAAAVISVQLRAGPDAVAASASATGSGGAASGSSRRRRVLSATAAAADGGIVDVVQEDGEILLSVETADADVISGSSRTADGHHYHDYHNSRWRRRLFSTANDTNVEAQMVLSGSAAAAAAGYGIDLQYAPSSEATLVTALSSSLPAYISILSGLVTVTWNEGAAAAAATSSPPSLDGTTSYLTLAIPAPAYNPPNPMACLSYDVTTNGVSGSLGGLLSAGNVTASAAVYDSSTGRLSCNVTAVGTYFVAQAAAEVTVMLVNPEAVASVPAAKGNGGGGRNVGVLVGGVIGGVVGLVLVAAAVVAVALAVARKRKRARVAAGGAAAASNGSPVRTASRSNSGSKSAAVPEVADTAATAADVAPSQRQAVAEGWLVEEQRPRQRRVSAGFGALSSSSDSSRRVVPSDGSGGGGGGGWGNDGGCTAGRSLGNASTRANAVLSRQESAQGAANNGLASGLKTVYRRLSEFVILRVSGFVI</sequence>
<proteinExistence type="predicted"/>
<dbReference type="GeneID" id="9621744"/>